<evidence type="ECO:0000256" key="1">
    <source>
        <dbReference type="SAM" id="Phobius"/>
    </source>
</evidence>
<evidence type="ECO:0000313" key="3">
    <source>
        <dbReference type="Proteomes" id="UP000658278"/>
    </source>
</evidence>
<gene>
    <name evidence="2" type="ORF">JIN81_12880</name>
</gene>
<name>A0A934REW4_9BACT</name>
<dbReference type="AlphaFoldDB" id="A0A934REW4"/>
<dbReference type="Pfam" id="PF06940">
    <property type="entry name" value="DUF1287"/>
    <property type="match status" value="1"/>
</dbReference>
<keyword evidence="1" id="KW-1133">Transmembrane helix</keyword>
<keyword evidence="1" id="KW-0812">Transmembrane</keyword>
<keyword evidence="3" id="KW-1185">Reference proteome</keyword>
<protein>
    <submittedName>
        <fullName evidence="2">DUF1287 domain-containing protein</fullName>
    </submittedName>
</protein>
<reference evidence="2" key="1">
    <citation type="submission" date="2021-01" db="EMBL/GenBank/DDBJ databases">
        <title>Modified the classification status of verrucomicrobia.</title>
        <authorList>
            <person name="Feng X."/>
        </authorList>
    </citation>
    <scope>NUCLEOTIDE SEQUENCE</scope>
    <source>
        <strain evidence="2">KCTC 22201</strain>
    </source>
</reference>
<dbReference type="InterPro" id="IPR009706">
    <property type="entry name" value="DUF1287"/>
</dbReference>
<comment type="caution">
    <text evidence="2">The sequence shown here is derived from an EMBL/GenBank/DDBJ whole genome shotgun (WGS) entry which is preliminary data.</text>
</comment>
<dbReference type="EMBL" id="JAENII010000009">
    <property type="protein sequence ID" value="MBK1827919.1"/>
    <property type="molecule type" value="Genomic_DNA"/>
</dbReference>
<dbReference type="Proteomes" id="UP000658278">
    <property type="component" value="Unassembled WGS sequence"/>
</dbReference>
<proteinExistence type="predicted"/>
<keyword evidence="1" id="KW-0472">Membrane</keyword>
<accession>A0A934REW4</accession>
<feature type="transmembrane region" description="Helical" evidence="1">
    <location>
        <begin position="28"/>
        <end position="47"/>
    </location>
</feature>
<dbReference type="RefSeq" id="WP_200280245.1">
    <property type="nucleotide sequence ID" value="NZ_JAENII010000009.1"/>
</dbReference>
<sequence length="271" mass="30157">MSRKSRNSLDTIEYIGPRPQKPQAKRPNFLGGWVVLLIAAGAVYFFGKPFLPLLQAQNTAPNSERADVLIAALQPSARAGDRLAAAALQRTRFEVSYEDAYYAIDYPNGDIPSDKGRAEDLIVRSYRALGVDLQQRVHEDMKGHFAEYPQIFGRKSADPNIDHRLTPNLQRFFRRCGAELLVTNEDGEEVPSRNGEDYLTGDVVTWRLAGGRPHIGIVVPGPGEHRDSPWVVHNMGAGPVWENCLLDFKITGHYRYEGDEAIDLSALLGDS</sequence>
<evidence type="ECO:0000313" key="2">
    <source>
        <dbReference type="EMBL" id="MBK1827919.1"/>
    </source>
</evidence>
<organism evidence="2 3">
    <name type="scientific">Haloferula rosea</name>
    <dbReference type="NCBI Taxonomy" id="490093"/>
    <lineage>
        <taxon>Bacteria</taxon>
        <taxon>Pseudomonadati</taxon>
        <taxon>Verrucomicrobiota</taxon>
        <taxon>Verrucomicrobiia</taxon>
        <taxon>Verrucomicrobiales</taxon>
        <taxon>Verrucomicrobiaceae</taxon>
        <taxon>Haloferula</taxon>
    </lineage>
</organism>